<evidence type="ECO:0000256" key="11">
    <source>
        <dbReference type="RuleBase" id="RU004505"/>
    </source>
</evidence>
<keyword evidence="4 10" id="KW-0028">Amino-acid biosynthesis</keyword>
<feature type="binding site" evidence="10">
    <location>
        <position position="103"/>
    </location>
    <ligand>
        <name>pyridoxal 5'-phosphate</name>
        <dbReference type="ChEBI" id="CHEBI:597326"/>
    </ligand>
</feature>
<keyword evidence="3 10" id="KW-0032">Aminotransferase</keyword>
<comment type="pathway">
    <text evidence="1 10 11">Amino-acid biosynthesis; L-serine biosynthesis; L-serine from 3-phospho-D-glycerate: step 2/3.</text>
</comment>
<feature type="binding site" evidence="10">
    <location>
        <position position="174"/>
    </location>
    <ligand>
        <name>pyridoxal 5'-phosphate</name>
        <dbReference type="ChEBI" id="CHEBI:597326"/>
    </ligand>
</feature>
<dbReference type="AlphaFoldDB" id="A0A1F7RWI0"/>
<evidence type="ECO:0000256" key="1">
    <source>
        <dbReference type="ARBA" id="ARBA00005099"/>
    </source>
</evidence>
<dbReference type="EC" id="2.6.1.52" evidence="10"/>
<dbReference type="FunFam" id="3.90.1150.10:FF:000006">
    <property type="entry name" value="Phosphoserine aminotransferase"/>
    <property type="match status" value="1"/>
</dbReference>
<dbReference type="InterPro" id="IPR020578">
    <property type="entry name" value="Aminotrans_V_PyrdxlP_BS"/>
</dbReference>
<dbReference type="PANTHER" id="PTHR43247:SF1">
    <property type="entry name" value="PHOSPHOSERINE AMINOTRANSFERASE"/>
    <property type="match status" value="1"/>
</dbReference>
<comment type="caution">
    <text evidence="13">The sequence shown here is derived from an EMBL/GenBank/DDBJ whole genome shotgun (WGS) entry which is preliminary data.</text>
</comment>
<dbReference type="Gene3D" id="3.90.1150.10">
    <property type="entry name" value="Aspartate Aminotransferase, domain 1"/>
    <property type="match status" value="1"/>
</dbReference>
<dbReference type="GO" id="GO:0005737">
    <property type="term" value="C:cytoplasm"/>
    <property type="evidence" value="ECO:0007669"/>
    <property type="project" value="UniProtKB-SubCell"/>
</dbReference>
<keyword evidence="5 10" id="KW-0808">Transferase</keyword>
<evidence type="ECO:0000256" key="9">
    <source>
        <dbReference type="ARBA" id="ARBA00049007"/>
    </source>
</evidence>
<comment type="cofactor">
    <cofactor evidence="10">
        <name>pyridoxal 5'-phosphate</name>
        <dbReference type="ChEBI" id="CHEBI:597326"/>
    </cofactor>
    <text evidence="10">Binds 1 pyridoxal phosphate per subunit.</text>
</comment>
<dbReference type="Proteomes" id="UP000179266">
    <property type="component" value="Unassembled WGS sequence"/>
</dbReference>
<evidence type="ECO:0000256" key="4">
    <source>
        <dbReference type="ARBA" id="ARBA00022605"/>
    </source>
</evidence>
<evidence type="ECO:0000256" key="7">
    <source>
        <dbReference type="ARBA" id="ARBA00023299"/>
    </source>
</evidence>
<dbReference type="CDD" id="cd00611">
    <property type="entry name" value="PSAT_like"/>
    <property type="match status" value="1"/>
</dbReference>
<feature type="binding site" evidence="10">
    <location>
        <position position="197"/>
    </location>
    <ligand>
        <name>pyridoxal 5'-phosphate</name>
        <dbReference type="ChEBI" id="CHEBI:597326"/>
    </ligand>
</feature>
<feature type="binding site" evidence="10">
    <location>
        <begin position="239"/>
        <end position="240"/>
    </location>
    <ligand>
        <name>pyridoxal 5'-phosphate</name>
        <dbReference type="ChEBI" id="CHEBI:597326"/>
    </ligand>
</feature>
<dbReference type="Pfam" id="PF00266">
    <property type="entry name" value="Aminotran_5"/>
    <property type="match status" value="1"/>
</dbReference>
<gene>
    <name evidence="10" type="primary">serC</name>
    <name evidence="13" type="ORF">A2161_14965</name>
</gene>
<dbReference type="PIRSF" id="PIRSF000525">
    <property type="entry name" value="SerC"/>
    <property type="match status" value="1"/>
</dbReference>
<dbReference type="NCBIfam" id="TIGR01364">
    <property type="entry name" value="serC_1"/>
    <property type="match status" value="1"/>
</dbReference>
<evidence type="ECO:0000256" key="10">
    <source>
        <dbReference type="HAMAP-Rule" id="MF_00160"/>
    </source>
</evidence>
<keyword evidence="10" id="KW-0963">Cytoplasm</keyword>
<evidence type="ECO:0000256" key="2">
    <source>
        <dbReference type="ARBA" id="ARBA00006904"/>
    </source>
</evidence>
<evidence type="ECO:0000256" key="5">
    <source>
        <dbReference type="ARBA" id="ARBA00022679"/>
    </source>
</evidence>
<comment type="catalytic activity">
    <reaction evidence="8 10">
        <text>4-(phosphooxy)-L-threonine + 2-oxoglutarate = (R)-3-hydroxy-2-oxo-4-phosphooxybutanoate + L-glutamate</text>
        <dbReference type="Rhea" id="RHEA:16573"/>
        <dbReference type="ChEBI" id="CHEBI:16810"/>
        <dbReference type="ChEBI" id="CHEBI:29985"/>
        <dbReference type="ChEBI" id="CHEBI:58452"/>
        <dbReference type="ChEBI" id="CHEBI:58538"/>
        <dbReference type="EC" id="2.6.1.52"/>
    </reaction>
</comment>
<feature type="binding site" evidence="10">
    <location>
        <position position="43"/>
    </location>
    <ligand>
        <name>L-glutamate</name>
        <dbReference type="ChEBI" id="CHEBI:29985"/>
    </ligand>
</feature>
<dbReference type="PROSITE" id="PS00595">
    <property type="entry name" value="AA_TRANSFER_CLASS_5"/>
    <property type="match status" value="1"/>
</dbReference>
<dbReference type="GO" id="GO:0030170">
    <property type="term" value="F:pyridoxal phosphate binding"/>
    <property type="evidence" value="ECO:0007669"/>
    <property type="project" value="UniProtKB-UniRule"/>
</dbReference>
<feature type="domain" description="Aminotransferase class V" evidence="12">
    <location>
        <begin position="6"/>
        <end position="351"/>
    </location>
</feature>
<comment type="catalytic activity">
    <reaction evidence="9 10 11">
        <text>O-phospho-L-serine + 2-oxoglutarate = 3-phosphooxypyruvate + L-glutamate</text>
        <dbReference type="Rhea" id="RHEA:14329"/>
        <dbReference type="ChEBI" id="CHEBI:16810"/>
        <dbReference type="ChEBI" id="CHEBI:18110"/>
        <dbReference type="ChEBI" id="CHEBI:29985"/>
        <dbReference type="ChEBI" id="CHEBI:57524"/>
        <dbReference type="EC" id="2.6.1.52"/>
    </reaction>
</comment>
<dbReference type="PANTHER" id="PTHR43247">
    <property type="entry name" value="PHOSPHOSERINE AMINOTRANSFERASE"/>
    <property type="match status" value="1"/>
</dbReference>
<comment type="subcellular location">
    <subcellularLocation>
        <location evidence="10">Cytoplasm</location>
    </subcellularLocation>
</comment>
<dbReference type="InterPro" id="IPR022278">
    <property type="entry name" value="Pser_aminoTfrase"/>
</dbReference>
<feature type="binding site" evidence="10">
    <location>
        <position position="154"/>
    </location>
    <ligand>
        <name>pyridoxal 5'-phosphate</name>
        <dbReference type="ChEBI" id="CHEBI:597326"/>
    </ligand>
</feature>
<dbReference type="HAMAP" id="MF_00160">
    <property type="entry name" value="SerC_aminotrans_5"/>
    <property type="match status" value="1"/>
</dbReference>
<feature type="binding site" evidence="10">
    <location>
        <begin position="77"/>
        <end position="78"/>
    </location>
    <ligand>
        <name>pyridoxal 5'-phosphate</name>
        <dbReference type="ChEBI" id="CHEBI:597326"/>
    </ligand>
</feature>
<dbReference type="GO" id="GO:0008615">
    <property type="term" value="P:pyridoxine biosynthetic process"/>
    <property type="evidence" value="ECO:0007669"/>
    <property type="project" value="UniProtKB-UniRule"/>
</dbReference>
<proteinExistence type="inferred from homology"/>
<dbReference type="SUPFAM" id="SSF53383">
    <property type="entry name" value="PLP-dependent transferases"/>
    <property type="match status" value="1"/>
</dbReference>
<dbReference type="GO" id="GO:0004648">
    <property type="term" value="F:O-phospho-L-serine:2-oxoglutarate aminotransferase activity"/>
    <property type="evidence" value="ECO:0007669"/>
    <property type="project" value="UniProtKB-UniRule"/>
</dbReference>
<dbReference type="GO" id="GO:0006564">
    <property type="term" value="P:L-serine biosynthetic process"/>
    <property type="evidence" value="ECO:0007669"/>
    <property type="project" value="UniProtKB-UniRule"/>
</dbReference>
<organism evidence="13 14">
    <name type="scientific">Candidatus Schekmanbacteria bacterium RBG_13_48_7</name>
    <dbReference type="NCBI Taxonomy" id="1817878"/>
    <lineage>
        <taxon>Bacteria</taxon>
        <taxon>Candidatus Schekmaniibacteriota</taxon>
    </lineage>
</organism>
<reference evidence="13 14" key="1">
    <citation type="journal article" date="2016" name="Nat. Commun.">
        <title>Thousands of microbial genomes shed light on interconnected biogeochemical processes in an aquifer system.</title>
        <authorList>
            <person name="Anantharaman K."/>
            <person name="Brown C.T."/>
            <person name="Hug L.A."/>
            <person name="Sharon I."/>
            <person name="Castelle C.J."/>
            <person name="Probst A.J."/>
            <person name="Thomas B.C."/>
            <person name="Singh A."/>
            <person name="Wilkins M.J."/>
            <person name="Karaoz U."/>
            <person name="Brodie E.L."/>
            <person name="Williams K.H."/>
            <person name="Hubbard S.S."/>
            <person name="Banfield J.F."/>
        </authorList>
    </citation>
    <scope>NUCLEOTIDE SEQUENCE [LARGE SCALE GENOMIC DNA]</scope>
</reference>
<evidence type="ECO:0000256" key="3">
    <source>
        <dbReference type="ARBA" id="ARBA00022576"/>
    </source>
</evidence>
<dbReference type="FunFam" id="3.40.640.10:FF:000010">
    <property type="entry name" value="Phosphoserine aminotransferase"/>
    <property type="match status" value="1"/>
</dbReference>
<comment type="similarity">
    <text evidence="2 10">Belongs to the class-V pyridoxal-phosphate-dependent aminotransferase family. SerC subfamily.</text>
</comment>
<evidence type="ECO:0000256" key="6">
    <source>
        <dbReference type="ARBA" id="ARBA00022898"/>
    </source>
</evidence>
<sequence length="362" mass="40696">MTTRKYNFNPGPATLPFESLQEAQKELLDYHGAGMSILEISHRSKEFEAILAETKSLMRKIMGIPDTYEILFLGGGASLQFTMVPMNFLTKDKKADYIITGSWSKKAHKEAKLFGQANVAATTEVDGKFRRIPKQSELKLDPGAEYVHLTSNNTIFGTQFQTFPNIGTKPLFADMSSDILSRRVDVTKFGMIYAGAQKNLGPAGVTVIILRKDLVSKIGANIPTLLDYRTHIEKDSLYNTPPVFPIYIMKLVLKWVDKQGGVDAVEKINNQKAEILYGSIDKYKDFYRSTVDTDSRSKMNVTFRLPSEELEKEFIDKGAANNFHGLKGHRSVGGIRVSMYNALPLEGIQKLTEFMKKFKESH</sequence>
<dbReference type="Gene3D" id="3.40.640.10">
    <property type="entry name" value="Type I PLP-dependent aspartate aminotransferase-like (Major domain)"/>
    <property type="match status" value="1"/>
</dbReference>
<comment type="pathway">
    <text evidence="10">Cofactor biosynthesis; pyridoxine 5'-phosphate biosynthesis; pyridoxine 5'-phosphate from D-erythrose 4-phosphate: step 3/5.</text>
</comment>
<keyword evidence="10" id="KW-0664">Pyridoxine biosynthesis</keyword>
<dbReference type="UniPathway" id="UPA00135">
    <property type="reaction ID" value="UER00197"/>
</dbReference>
<dbReference type="InterPro" id="IPR015424">
    <property type="entry name" value="PyrdxlP-dep_Trfase"/>
</dbReference>
<protein>
    <recommendedName>
        <fullName evidence="10">Phosphoserine aminotransferase</fullName>
        <ecNumber evidence="10">2.6.1.52</ecNumber>
    </recommendedName>
    <alternativeName>
        <fullName evidence="10">Phosphohydroxythreonine aminotransferase</fullName>
        <shortName evidence="10">PSAT</shortName>
    </alternativeName>
</protein>
<evidence type="ECO:0000313" key="14">
    <source>
        <dbReference type="Proteomes" id="UP000179266"/>
    </source>
</evidence>
<dbReference type="NCBIfam" id="NF003764">
    <property type="entry name" value="PRK05355.1"/>
    <property type="match status" value="1"/>
</dbReference>
<comment type="caution">
    <text evidence="10">Lacks conserved residue(s) required for the propagation of feature annotation.</text>
</comment>
<accession>A0A1F7RWI0</accession>
<evidence type="ECO:0000313" key="13">
    <source>
        <dbReference type="EMBL" id="OGL45770.1"/>
    </source>
</evidence>
<evidence type="ECO:0000259" key="12">
    <source>
        <dbReference type="Pfam" id="PF00266"/>
    </source>
</evidence>
<comment type="function">
    <text evidence="10">Catalyzes the reversible conversion of 3-phosphohydroxypyruvate to phosphoserine and of 3-hydroxy-2-oxo-4-phosphonooxybutanoate to phosphohydroxythreonine.</text>
</comment>
<dbReference type="InterPro" id="IPR015422">
    <property type="entry name" value="PyrdxlP-dep_Trfase_small"/>
</dbReference>
<keyword evidence="6 10" id="KW-0663">Pyridoxal phosphate</keyword>
<dbReference type="InterPro" id="IPR015421">
    <property type="entry name" value="PyrdxlP-dep_Trfase_major"/>
</dbReference>
<evidence type="ECO:0000256" key="8">
    <source>
        <dbReference type="ARBA" id="ARBA00047630"/>
    </source>
</evidence>
<name>A0A1F7RWI0_9BACT</name>
<dbReference type="EMBL" id="MGDD01000161">
    <property type="protein sequence ID" value="OGL45770.1"/>
    <property type="molecule type" value="Genomic_DNA"/>
</dbReference>
<comment type="subunit">
    <text evidence="10">Homodimer.</text>
</comment>
<keyword evidence="7 10" id="KW-0718">Serine biosynthesis</keyword>
<dbReference type="InterPro" id="IPR000192">
    <property type="entry name" value="Aminotrans_V_dom"/>
</dbReference>
<dbReference type="UniPathway" id="UPA00244">
    <property type="reaction ID" value="UER00311"/>
</dbReference>
<feature type="modified residue" description="N6-(pyridoxal phosphate)lysine" evidence="10">
    <location>
        <position position="198"/>
    </location>
</feature>